<dbReference type="InterPro" id="IPR027417">
    <property type="entry name" value="P-loop_NTPase"/>
</dbReference>
<dbReference type="PROSITE" id="PS51998">
    <property type="entry name" value="DEK_C"/>
    <property type="match status" value="1"/>
</dbReference>
<organism evidence="28 29">
    <name type="scientific">Malassezia arunalokei</name>
    <dbReference type="NCBI Taxonomy" id="1514897"/>
    <lineage>
        <taxon>Eukaryota</taxon>
        <taxon>Fungi</taxon>
        <taxon>Dikarya</taxon>
        <taxon>Basidiomycota</taxon>
        <taxon>Ustilaginomycotina</taxon>
        <taxon>Malasseziomycetes</taxon>
        <taxon>Malasseziales</taxon>
        <taxon>Malasseziaceae</taxon>
        <taxon>Malassezia</taxon>
    </lineage>
</organism>
<accession>A0AAJ6CKJ2</accession>
<protein>
    <recommendedName>
        <fullName evidence="4">chitin synthase</fullName>
        <ecNumber evidence="4">2.4.1.16</ecNumber>
    </recommendedName>
</protein>
<dbReference type="EMBL" id="CP119916">
    <property type="protein sequence ID" value="WFD14455.1"/>
    <property type="molecule type" value="Genomic_DNA"/>
</dbReference>
<dbReference type="GO" id="GO:0030659">
    <property type="term" value="C:cytoplasmic vesicle membrane"/>
    <property type="evidence" value="ECO:0007669"/>
    <property type="project" value="UniProtKB-SubCell"/>
</dbReference>
<dbReference type="PROSITE" id="PS50082">
    <property type="entry name" value="WD_REPEATS_2"/>
    <property type="match status" value="2"/>
</dbReference>
<keyword evidence="18" id="KW-0325">Glycoprotein</keyword>
<feature type="repeat" description="WD" evidence="21">
    <location>
        <begin position="60"/>
        <end position="102"/>
    </location>
</feature>
<feature type="region of interest" description="Actin-binding" evidence="22">
    <location>
        <begin position="1111"/>
        <end position="1133"/>
    </location>
</feature>
<reference evidence="28 29" key="1">
    <citation type="submission" date="2023-03" db="EMBL/GenBank/DDBJ databases">
        <title>Mating type loci evolution in Malassezia.</title>
        <authorList>
            <person name="Coelho M.A."/>
        </authorList>
    </citation>
    <scope>NUCLEOTIDE SEQUENCE [LARGE SCALE GENOMIC DNA]</scope>
    <source>
        <strain evidence="28 29">CBS 13387</strain>
    </source>
</reference>
<keyword evidence="10" id="KW-0479">Metal-binding</keyword>
<dbReference type="GO" id="GO:0000978">
    <property type="term" value="F:RNA polymerase II cis-regulatory region sequence-specific DNA binding"/>
    <property type="evidence" value="ECO:0007669"/>
    <property type="project" value="UniProtKB-ARBA"/>
</dbReference>
<feature type="domain" description="DEK-C" evidence="27">
    <location>
        <begin position="2262"/>
        <end position="2317"/>
    </location>
</feature>
<dbReference type="GO" id="GO:0005524">
    <property type="term" value="F:ATP binding"/>
    <property type="evidence" value="ECO:0007669"/>
    <property type="project" value="UniProtKB-UniRule"/>
</dbReference>
<feature type="domain" description="C2H2-type" evidence="25">
    <location>
        <begin position="383"/>
        <end position="410"/>
    </location>
</feature>
<dbReference type="SUPFAM" id="SSF55856">
    <property type="entry name" value="Cytochrome b5-like heme/steroid binding domain"/>
    <property type="match status" value="1"/>
</dbReference>
<keyword evidence="7 28" id="KW-0328">Glycosyltransferase</keyword>
<keyword evidence="14 24" id="KW-1133">Transmembrane helix</keyword>
<keyword evidence="17 22" id="KW-0505">Motor protein</keyword>
<dbReference type="InterPro" id="IPR013087">
    <property type="entry name" value="Znf_C2H2_type"/>
</dbReference>
<sequence length="2319" mass="261153">MSAALTPSQSVPLTCHGHTRPVVHLEYSERQDDGTFLLLSSCKDGSPMLRDWVGDWVGTFLGHKGAVWSAKLNGGDAARAVTGSADFSAKVWDTYTGECLHTFTHGHIVRSVAVDSDAIHVITGGNEKKLRLFDLHKPSTNADDAQLFRARFDNDTTHEGLIRSVVLGRGSSQNTLVTASEDKLIQWWDLRTMEPVYDMILDEPFVSMERCAGAFGEYVTVTAGHDAMFIDLATHEVVKRHTLDVPPSSIYLHPTTAHTFVAGSTADEWVRIYEYESGKELDLNKGHHGPVHCVSYTPDGEAAASGSEDELLESDCFGSSRPYKCTHAPCTKSFARRSDLQRHMRTHTQERPYACPFAGCEKRFIQRSALSVHINVHTGERPFVCAECLKAFADTSSLARHRRTHSGRRPYKCQVLGCEKEFCRRTTLTKHMQRVHPEEDHPMTPSSVLTFPHMPPMPPTTAIKNVPGPPTSAPVSAPSVVPMLSFLPPPTTPVSDKPEDVDDGLVTQLCHRYYQALYYTQIQESLLVVLNPFRPAIDVNSEDILRAYRREFRNTRITQHHAPLPPHIFRLAHNAYFYMQRTGQDQCLFFLGETASGKTETRRLAAHALTGLGAALPGKRGARLSFQLPAALYALECMGRVVTDENDQASSMALYAELQFSQNGRLVGFKMLNYFLESARATVQWDTTSTFHVFSMLVHGASAEQARRWQIMQDTSFRLLEHVHDATSLQVNSDAKFSLWLDALSQLGITTSQCDALLDVLAALLHLSNIDFVQDDGPLCPARVASEEPLYIAAALLGVGASSLANALTHHTRVVNGQLCTALLDREHATKSRDRLMRMLYSQVFAWVNEHINSCFSHEHFDTYIGLMDLPGWRNRVRNNLDAMAINFAFDLVHRHLTHVMCDRRIGEMDHEGLSHLAPLPSATDESSLLRLFTHFPGGVIHIMDDQTRRRPRKNSRTMVDAMQRRWVNHRALKIDPPDHLGPQAFTIKHFHGHVTYDPHSWLEQNDASYALEHVSLFRGSSHTRQSTFGSSNAFVRGLFRDVSQDAQTHSRPMRAPSGKRLTRQRTLRAATSRNPDDDDNVYGSALQETAASASSDDGAPCVLGEFSASMTTLLDIVDEAKAYFVFCVRPNANGLANQCEPRMVQRQVHAFDMSRFCSSRLNDYSVTLTFNEFCDRYGILPAFESLHMLGAPAAESKMRVSDACAYMNWTDAHVTIGMHKVFLSHAVFRELEDELRARDTEEMQYQLRKSQADDEDAKNHVIDPYSPYADMAAMNEILVNPHEAYTPPAAYSSWGEYDDDETRGLMEGQLPDEELLDDAKDAGPGECAPPTGETVTERLHVSSERRLWVATTWLLTFWIPTFVLKRFKWSKRSDVRMAWREKLAINMLIWFVCAASIFVIVFLGNVICPKEHLYSTGELSGHKGKDAFTAVRGEVFNLNGIIDAHLSMIPIISRKVLMQYAGQDATSIFPVQVNALCNGPNGPISQWVTMDSSNSTDPNAKYHDFRAYRATDVRPDWYYEQMWYMRNRYRVGFIGYTPKEIEHMMEDGRTLGIYDKYIYDLTAYIGQGNQGGYRMPQGVAPPPNLDRTILAQDVVDLMARNPGKDIKDQFDKLSLDSRVLDQQRVCLRNLFFIGKVDERNSPRCTFSKNLLLALSIVMVATVGFKFFAALQFVRSSPPEEHEKFVVCQVPCYTEGTESIRKTVNSIARLRYDDRRKLIFVICDGNIMGAGNDKPTPQLVLEMLGADPDAHCEPRSFLSLGQGSKQHNMARVYSGLYEHAGHLVPYLVVVKCGTPQETARPGNRGKRDSQLVLMRFFNKVHFGSPMSPLELEIYHHIKNIIGVNPSFYEYLLQVDADTEVESGALARLIAAFVRDKKVIGLCGETAISNEYQSITTMLQVYEYYISHYLVKAFESLFGSITCLPGCFSMFRFRTPDTHRPLLVSNAVVDDYAENRVDTLHLKNLLYLGEDRYLTTLMLKHFPDHKTQFVQHAKSLTLAPDSWKVLLSQRRRWINSTVHNLVELLKTPQLCGFCLFSMRFIVLIDLLSTIIAPVTIGYLVYLVVVVAVDGGTIPMTSVILLVAIYGLQAVIFLLHRRFDMIGWMIVYILGLPLWSLILPLYSFWHMDDFSWGNTRIVTGEHGEKLLVHQEGSFDAKEIPHRTWEDYENELWTHRHFDQAPEVLREPSPTILSHDTSSTTKAWPNVAEDATSLIGDASGKYPSGIGTMDESGLAWLDGDLPMQPTYTASATKGAPLDSRPVGRLPPNEIIRLDIRRIIASSDLTTITKRQLRAQLQDMYGCPIDEKKAYINTQIEAALRDM</sequence>
<dbReference type="SUPFAM" id="SSF57667">
    <property type="entry name" value="beta-beta-alpha zinc fingers"/>
    <property type="match status" value="2"/>
</dbReference>
<keyword evidence="22" id="KW-0067">ATP-binding</keyword>
<evidence type="ECO:0000256" key="13">
    <source>
        <dbReference type="ARBA" id="ARBA00022833"/>
    </source>
</evidence>
<comment type="similarity">
    <text evidence="22">Belongs to the TRAFAC class myosin-kinesin ATPase superfamily. Myosin family.</text>
</comment>
<dbReference type="InterPro" id="IPR004835">
    <property type="entry name" value="Chitin_synth"/>
</dbReference>
<feature type="transmembrane region" description="Helical" evidence="24">
    <location>
        <begin position="2100"/>
        <end position="2123"/>
    </location>
</feature>
<evidence type="ECO:0000259" key="26">
    <source>
        <dbReference type="PROSITE" id="PS51456"/>
    </source>
</evidence>
<evidence type="ECO:0000256" key="7">
    <source>
        <dbReference type="ARBA" id="ARBA00022676"/>
    </source>
</evidence>
<keyword evidence="12 20" id="KW-0863">Zinc-finger</keyword>
<evidence type="ECO:0000256" key="20">
    <source>
        <dbReference type="PROSITE-ProRule" id="PRU00042"/>
    </source>
</evidence>
<dbReference type="SUPFAM" id="SSF53448">
    <property type="entry name" value="Nucleotide-diphospho-sugar transferases"/>
    <property type="match status" value="1"/>
</dbReference>
<dbReference type="FunFam" id="3.30.160.60:FF:001442">
    <property type="entry name" value="zinc finger protein 696"/>
    <property type="match status" value="1"/>
</dbReference>
<keyword evidence="9 24" id="KW-0812">Transmembrane</keyword>
<comment type="similarity">
    <text evidence="3">Belongs to the krueppel C2H2-type zinc-finger protein family.</text>
</comment>
<gene>
    <name evidence="28" type="ORF">MARU1_000460</name>
</gene>
<feature type="binding site" evidence="22">
    <location>
        <begin position="592"/>
        <end position="599"/>
    </location>
    <ligand>
        <name>ATP</name>
        <dbReference type="ChEBI" id="CHEBI:30616"/>
    </ligand>
</feature>
<evidence type="ECO:0000256" key="4">
    <source>
        <dbReference type="ARBA" id="ARBA00012543"/>
    </source>
</evidence>
<dbReference type="FunFam" id="3.30.160.60:FF:000125">
    <property type="entry name" value="Putative zinc finger protein 143"/>
    <property type="match status" value="1"/>
</dbReference>
<evidence type="ECO:0000256" key="9">
    <source>
        <dbReference type="ARBA" id="ARBA00022692"/>
    </source>
</evidence>
<dbReference type="GO" id="GO:0006031">
    <property type="term" value="P:chitin biosynthetic process"/>
    <property type="evidence" value="ECO:0007669"/>
    <property type="project" value="TreeGrafter"/>
</dbReference>
<keyword evidence="22" id="KW-0547">Nucleotide-binding</keyword>
<evidence type="ECO:0000256" key="23">
    <source>
        <dbReference type="SAM" id="MobiDB-lite"/>
    </source>
</evidence>
<proteinExistence type="inferred from homology"/>
<dbReference type="InterPro" id="IPR001680">
    <property type="entry name" value="WD40_rpt"/>
</dbReference>
<dbReference type="GO" id="GO:0003779">
    <property type="term" value="F:actin binding"/>
    <property type="evidence" value="ECO:0007669"/>
    <property type="project" value="UniProtKB-KW"/>
</dbReference>
<dbReference type="EC" id="2.4.1.16" evidence="4"/>
<dbReference type="Pfam" id="PF00400">
    <property type="entry name" value="WD40"/>
    <property type="match status" value="3"/>
</dbReference>
<evidence type="ECO:0000256" key="17">
    <source>
        <dbReference type="ARBA" id="ARBA00023175"/>
    </source>
</evidence>
<dbReference type="PROSITE" id="PS00028">
    <property type="entry name" value="ZINC_FINGER_C2H2_1"/>
    <property type="match status" value="4"/>
</dbReference>
<dbReference type="InterPro" id="IPR036961">
    <property type="entry name" value="Kinesin_motor_dom_sf"/>
</dbReference>
<evidence type="ECO:0000313" key="29">
    <source>
        <dbReference type="Proteomes" id="UP001217582"/>
    </source>
</evidence>
<feature type="domain" description="C2H2-type" evidence="25">
    <location>
        <begin position="323"/>
        <end position="352"/>
    </location>
</feature>
<evidence type="ECO:0000256" key="21">
    <source>
        <dbReference type="PROSITE-ProRule" id="PRU00221"/>
    </source>
</evidence>
<dbReference type="SMART" id="SM00242">
    <property type="entry name" value="MYSc"/>
    <property type="match status" value="1"/>
</dbReference>
<feature type="domain" description="Myosin motor" evidence="26">
    <location>
        <begin position="489"/>
        <end position="1237"/>
    </location>
</feature>
<dbReference type="GO" id="GO:0000981">
    <property type="term" value="F:DNA-binding transcription factor activity, RNA polymerase II-specific"/>
    <property type="evidence" value="ECO:0007669"/>
    <property type="project" value="UniProtKB-ARBA"/>
</dbReference>
<keyword evidence="8 28" id="KW-0808">Transferase</keyword>
<evidence type="ECO:0000256" key="16">
    <source>
        <dbReference type="ARBA" id="ARBA00023136"/>
    </source>
</evidence>
<evidence type="ECO:0000256" key="15">
    <source>
        <dbReference type="ARBA" id="ARBA00023123"/>
    </source>
</evidence>
<dbReference type="InterPro" id="IPR029044">
    <property type="entry name" value="Nucleotide-diphossugar_trans"/>
</dbReference>
<dbReference type="InterPro" id="IPR036322">
    <property type="entry name" value="WD40_repeat_dom_sf"/>
</dbReference>
<evidence type="ECO:0000256" key="5">
    <source>
        <dbReference type="ARBA" id="ARBA00022475"/>
    </source>
</evidence>
<feature type="region of interest" description="Disordered" evidence="23">
    <location>
        <begin position="1046"/>
        <end position="1083"/>
    </location>
</feature>
<dbReference type="GO" id="GO:0005886">
    <property type="term" value="C:plasma membrane"/>
    <property type="evidence" value="ECO:0007669"/>
    <property type="project" value="UniProtKB-SubCell"/>
</dbReference>
<evidence type="ECO:0000256" key="12">
    <source>
        <dbReference type="ARBA" id="ARBA00022771"/>
    </source>
</evidence>
<dbReference type="Pfam" id="PF03142">
    <property type="entry name" value="Chitin_synth_2"/>
    <property type="match status" value="1"/>
</dbReference>
<dbReference type="SUPFAM" id="SSF109715">
    <property type="entry name" value="DEK C-terminal domain"/>
    <property type="match status" value="1"/>
</dbReference>
<evidence type="ECO:0000259" key="25">
    <source>
        <dbReference type="PROSITE" id="PS50157"/>
    </source>
</evidence>
<feature type="transmembrane region" description="Helical" evidence="24">
    <location>
        <begin position="1386"/>
        <end position="1408"/>
    </location>
</feature>
<dbReference type="Gene3D" id="1.20.58.530">
    <property type="match status" value="1"/>
</dbReference>
<evidence type="ECO:0000256" key="14">
    <source>
        <dbReference type="ARBA" id="ARBA00022989"/>
    </source>
</evidence>
<dbReference type="InterPro" id="IPR014876">
    <property type="entry name" value="DEK_C"/>
</dbReference>
<dbReference type="PROSITE" id="PS50157">
    <property type="entry name" value="ZINC_FINGER_C2H2_2"/>
    <property type="match status" value="4"/>
</dbReference>
<dbReference type="PROSITE" id="PS00678">
    <property type="entry name" value="WD_REPEATS_1"/>
    <property type="match status" value="1"/>
</dbReference>
<dbReference type="PRINTS" id="PR00193">
    <property type="entry name" value="MYOSINHEAVY"/>
</dbReference>
<dbReference type="SMART" id="SM00355">
    <property type="entry name" value="ZnF_C2H2"/>
    <property type="match status" value="4"/>
</dbReference>
<dbReference type="Proteomes" id="UP001217582">
    <property type="component" value="Chromosome 1"/>
</dbReference>
<keyword evidence="11" id="KW-0677">Repeat</keyword>
<dbReference type="Gene3D" id="1.10.10.820">
    <property type="match status" value="1"/>
</dbReference>
<dbReference type="InterPro" id="IPR001609">
    <property type="entry name" value="Myosin_head_motor_dom-like"/>
</dbReference>
<keyword evidence="22" id="KW-0009">Actin-binding</keyword>
<dbReference type="Gene3D" id="1.10.10.60">
    <property type="entry name" value="Homeodomain-like"/>
    <property type="match status" value="1"/>
</dbReference>
<keyword evidence="6 21" id="KW-0853">WD repeat</keyword>
<dbReference type="InterPro" id="IPR015943">
    <property type="entry name" value="WD40/YVTN_repeat-like_dom_sf"/>
</dbReference>
<dbReference type="GO" id="GO:0004100">
    <property type="term" value="F:chitin synthase activity"/>
    <property type="evidence" value="ECO:0007669"/>
    <property type="project" value="UniProtKB-EC"/>
</dbReference>
<evidence type="ECO:0000256" key="3">
    <source>
        <dbReference type="ARBA" id="ARBA00006991"/>
    </source>
</evidence>
<comment type="subcellular location">
    <subcellularLocation>
        <location evidence="2">Cell membrane</location>
        <topology evidence="2">Multi-pass membrane protein</topology>
    </subcellularLocation>
    <subcellularLocation>
        <location evidence="1">Cytoplasmic vesicle membrane</location>
        <topology evidence="1">Multi-pass membrane protein</topology>
    </subcellularLocation>
</comment>
<keyword evidence="16 24" id="KW-0472">Membrane</keyword>
<evidence type="ECO:0000256" key="8">
    <source>
        <dbReference type="ARBA" id="ARBA00022679"/>
    </source>
</evidence>
<dbReference type="PROSITE" id="PS51456">
    <property type="entry name" value="MYOSIN_MOTOR"/>
    <property type="match status" value="1"/>
</dbReference>
<dbReference type="PANTHER" id="PTHR22914:SF45">
    <property type="entry name" value="CHITIN SYNTHASE"/>
    <property type="match status" value="1"/>
</dbReference>
<dbReference type="Gene3D" id="3.40.850.10">
    <property type="entry name" value="Kinesin motor domain"/>
    <property type="match status" value="1"/>
</dbReference>
<evidence type="ECO:0000259" key="27">
    <source>
        <dbReference type="PROSITE" id="PS51998"/>
    </source>
</evidence>
<dbReference type="Gene3D" id="1.20.120.720">
    <property type="entry name" value="Myosin VI head, motor domain, U50 subdomain"/>
    <property type="match status" value="1"/>
</dbReference>
<evidence type="ECO:0000256" key="22">
    <source>
        <dbReference type="PROSITE-ProRule" id="PRU00782"/>
    </source>
</evidence>
<feature type="repeat" description="WD" evidence="21">
    <location>
        <begin position="155"/>
        <end position="198"/>
    </location>
</feature>
<feature type="transmembrane region" description="Helical" evidence="24">
    <location>
        <begin position="2039"/>
        <end position="2066"/>
    </location>
</feature>
<dbReference type="GO" id="GO:0016459">
    <property type="term" value="C:myosin complex"/>
    <property type="evidence" value="ECO:0007669"/>
    <property type="project" value="UniProtKB-KW"/>
</dbReference>
<evidence type="ECO:0000256" key="18">
    <source>
        <dbReference type="ARBA" id="ARBA00023180"/>
    </source>
</evidence>
<evidence type="ECO:0000256" key="2">
    <source>
        <dbReference type="ARBA" id="ARBA00004651"/>
    </source>
</evidence>
<evidence type="ECO:0000256" key="11">
    <source>
        <dbReference type="ARBA" id="ARBA00022737"/>
    </source>
</evidence>
<evidence type="ECO:0000256" key="1">
    <source>
        <dbReference type="ARBA" id="ARBA00004439"/>
    </source>
</evidence>
<dbReference type="Pfam" id="PF00096">
    <property type="entry name" value="zf-C2H2"/>
    <property type="match status" value="4"/>
</dbReference>
<dbReference type="SUPFAM" id="SSF50978">
    <property type="entry name" value="WD40 repeat-like"/>
    <property type="match status" value="1"/>
</dbReference>
<name>A0AAJ6CKJ2_9BASI</name>
<feature type="domain" description="C2H2-type" evidence="25">
    <location>
        <begin position="411"/>
        <end position="441"/>
    </location>
</feature>
<dbReference type="InterPro" id="IPR019775">
    <property type="entry name" value="WD40_repeat_CS"/>
</dbReference>
<evidence type="ECO:0000256" key="10">
    <source>
        <dbReference type="ARBA" id="ARBA00022723"/>
    </source>
</evidence>
<keyword evidence="15 22" id="KW-0518">Myosin</keyword>
<evidence type="ECO:0000256" key="6">
    <source>
        <dbReference type="ARBA" id="ARBA00022574"/>
    </source>
</evidence>
<dbReference type="GO" id="GO:0030428">
    <property type="term" value="C:cell septum"/>
    <property type="evidence" value="ECO:0007669"/>
    <property type="project" value="TreeGrafter"/>
</dbReference>
<dbReference type="SUPFAM" id="SSF52540">
    <property type="entry name" value="P-loop containing nucleoside triphosphate hydrolases"/>
    <property type="match status" value="1"/>
</dbReference>
<dbReference type="PANTHER" id="PTHR22914">
    <property type="entry name" value="CHITIN SYNTHASE"/>
    <property type="match status" value="1"/>
</dbReference>
<dbReference type="Gene3D" id="3.30.160.60">
    <property type="entry name" value="Classic Zinc Finger"/>
    <property type="match status" value="4"/>
</dbReference>
<dbReference type="GO" id="GO:0008270">
    <property type="term" value="F:zinc ion binding"/>
    <property type="evidence" value="ECO:0007669"/>
    <property type="project" value="UniProtKB-KW"/>
</dbReference>
<feature type="transmembrane region" description="Helical" evidence="24">
    <location>
        <begin position="1348"/>
        <end position="1365"/>
    </location>
</feature>
<dbReference type="Pfam" id="PF00063">
    <property type="entry name" value="Myosin_head"/>
    <property type="match status" value="1"/>
</dbReference>
<dbReference type="GO" id="GO:0031505">
    <property type="term" value="P:fungal-type cell wall organization"/>
    <property type="evidence" value="ECO:0007669"/>
    <property type="project" value="TreeGrafter"/>
</dbReference>
<dbReference type="GO" id="GO:0003774">
    <property type="term" value="F:cytoskeletal motor activity"/>
    <property type="evidence" value="ECO:0007669"/>
    <property type="project" value="UniProtKB-UniRule"/>
</dbReference>
<dbReference type="InterPro" id="IPR036236">
    <property type="entry name" value="Znf_C2H2_sf"/>
</dbReference>
<keyword evidence="19" id="KW-0968">Cytoplasmic vesicle</keyword>
<evidence type="ECO:0000256" key="24">
    <source>
        <dbReference type="SAM" id="Phobius"/>
    </source>
</evidence>
<keyword evidence="5" id="KW-1003">Cell membrane</keyword>
<dbReference type="FunFam" id="3.30.160.60:FF:000072">
    <property type="entry name" value="zinc finger protein 143 isoform X1"/>
    <property type="match status" value="1"/>
</dbReference>
<evidence type="ECO:0000313" key="28">
    <source>
        <dbReference type="EMBL" id="WFD14455.1"/>
    </source>
</evidence>
<keyword evidence="29" id="KW-1185">Reference proteome</keyword>
<dbReference type="Pfam" id="PF08766">
    <property type="entry name" value="DEK_C"/>
    <property type="match status" value="1"/>
</dbReference>
<evidence type="ECO:0000256" key="19">
    <source>
        <dbReference type="ARBA" id="ARBA00023329"/>
    </source>
</evidence>
<dbReference type="SMART" id="SM00320">
    <property type="entry name" value="WD40"/>
    <property type="match status" value="5"/>
</dbReference>
<keyword evidence="13" id="KW-0862">Zinc</keyword>
<feature type="transmembrane region" description="Helical" evidence="24">
    <location>
        <begin position="2072"/>
        <end position="2093"/>
    </location>
</feature>
<dbReference type="InterPro" id="IPR036400">
    <property type="entry name" value="Cyt_B5-like_heme/steroid_sf"/>
</dbReference>
<feature type="transmembrane region" description="Helical" evidence="24">
    <location>
        <begin position="1651"/>
        <end position="1674"/>
    </location>
</feature>
<feature type="domain" description="C2H2-type" evidence="25">
    <location>
        <begin position="353"/>
        <end position="382"/>
    </location>
</feature>
<dbReference type="Gene3D" id="2.130.10.10">
    <property type="entry name" value="YVTN repeat-like/Quinoprotein amine dehydrogenase"/>
    <property type="match status" value="1"/>
</dbReference>